<organism evidence="6 7">
    <name type="scientific">Sinorhizobium fredii (strain USDA 257)</name>
    <dbReference type="NCBI Taxonomy" id="1185652"/>
    <lineage>
        <taxon>Bacteria</taxon>
        <taxon>Pseudomonadati</taxon>
        <taxon>Pseudomonadota</taxon>
        <taxon>Alphaproteobacteria</taxon>
        <taxon>Hyphomicrobiales</taxon>
        <taxon>Rhizobiaceae</taxon>
        <taxon>Sinorhizobium/Ensifer group</taxon>
        <taxon>Sinorhizobium</taxon>
    </lineage>
</organism>
<evidence type="ECO:0000313" key="7">
    <source>
        <dbReference type="Proteomes" id="UP000006180"/>
    </source>
</evidence>
<dbReference type="GO" id="GO:0015074">
    <property type="term" value="P:DNA integration"/>
    <property type="evidence" value="ECO:0007669"/>
    <property type="project" value="UniProtKB-KW"/>
</dbReference>
<dbReference type="KEGG" id="sfd:USDA257_c43330"/>
<dbReference type="STRING" id="1185652.USDA257_c43330"/>
<dbReference type="InterPro" id="IPR038488">
    <property type="entry name" value="Integrase_DNA-bd_sf"/>
</dbReference>
<dbReference type="PANTHER" id="PTHR30629">
    <property type="entry name" value="PROPHAGE INTEGRASE"/>
    <property type="match status" value="1"/>
</dbReference>
<dbReference type="InterPro" id="IPR010998">
    <property type="entry name" value="Integrase_recombinase_N"/>
</dbReference>
<dbReference type="SUPFAM" id="SSF56349">
    <property type="entry name" value="DNA breaking-rejoining enzymes"/>
    <property type="match status" value="1"/>
</dbReference>
<gene>
    <name evidence="6" type="ORF">USDA257_c43330</name>
</gene>
<dbReference type="PANTHER" id="PTHR30629:SF2">
    <property type="entry name" value="PROPHAGE INTEGRASE INTS-RELATED"/>
    <property type="match status" value="1"/>
</dbReference>
<dbReference type="InterPro" id="IPR011010">
    <property type="entry name" value="DNA_brk_join_enz"/>
</dbReference>
<dbReference type="InterPro" id="IPR050808">
    <property type="entry name" value="Phage_Integrase"/>
</dbReference>
<evidence type="ECO:0000256" key="3">
    <source>
        <dbReference type="ARBA" id="ARBA00023125"/>
    </source>
</evidence>
<dbReference type="GO" id="GO:0003677">
    <property type="term" value="F:DNA binding"/>
    <property type="evidence" value="ECO:0007669"/>
    <property type="project" value="UniProtKB-KW"/>
</dbReference>
<dbReference type="RefSeq" id="WP_014765001.1">
    <property type="nucleotide sequence ID" value="NC_018000.1"/>
</dbReference>
<dbReference type="Gene3D" id="1.10.150.130">
    <property type="match status" value="1"/>
</dbReference>
<dbReference type="EMBL" id="CP003563">
    <property type="protein sequence ID" value="AFL52872.1"/>
    <property type="molecule type" value="Genomic_DNA"/>
</dbReference>
<reference evidence="6 7" key="1">
    <citation type="journal article" date="2012" name="J. Bacteriol.">
        <title>Complete genome sequence of the broad-host-range strain Sinorhizobium fredii USDA257.</title>
        <authorList>
            <person name="Schuldes J."/>
            <person name="Rodriguez Orbegoso M."/>
            <person name="Schmeisser C."/>
            <person name="Krishnan H.B."/>
            <person name="Daniel R."/>
            <person name="Streit W.R."/>
        </authorList>
    </citation>
    <scope>NUCLEOTIDE SEQUENCE [LARGE SCALE GENOMIC DNA]</scope>
    <source>
        <strain evidence="6 7">USDA 257</strain>
    </source>
</reference>
<proteinExistence type="inferred from homology"/>
<keyword evidence="2" id="KW-0229">DNA integration</keyword>
<feature type="domain" description="Tyr recombinase" evidence="5">
    <location>
        <begin position="204"/>
        <end position="379"/>
    </location>
</feature>
<dbReference type="PATRIC" id="fig|1185652.3.peg.4498"/>
<dbReference type="Gene3D" id="3.30.160.390">
    <property type="entry name" value="Integrase, DNA-binding domain"/>
    <property type="match status" value="1"/>
</dbReference>
<dbReference type="GO" id="GO:0006310">
    <property type="term" value="P:DNA recombination"/>
    <property type="evidence" value="ECO:0007669"/>
    <property type="project" value="UniProtKB-KW"/>
</dbReference>
<protein>
    <submittedName>
        <fullName evidence="6">Phage integrase family protein</fullName>
    </submittedName>
</protein>
<dbReference type="eggNOG" id="COG0582">
    <property type="taxonomic scope" value="Bacteria"/>
</dbReference>
<dbReference type="Pfam" id="PF13356">
    <property type="entry name" value="Arm-DNA-bind_3"/>
    <property type="match status" value="1"/>
</dbReference>
<dbReference type="Gene3D" id="1.10.443.10">
    <property type="entry name" value="Intergrase catalytic core"/>
    <property type="match status" value="1"/>
</dbReference>
<keyword evidence="4" id="KW-0233">DNA recombination</keyword>
<dbReference type="Pfam" id="PF00589">
    <property type="entry name" value="Phage_integrase"/>
    <property type="match status" value="1"/>
</dbReference>
<evidence type="ECO:0000256" key="1">
    <source>
        <dbReference type="ARBA" id="ARBA00008857"/>
    </source>
</evidence>
<dbReference type="InterPro" id="IPR025166">
    <property type="entry name" value="Integrase_DNA_bind_dom"/>
</dbReference>
<comment type="similarity">
    <text evidence="1">Belongs to the 'phage' integrase family.</text>
</comment>
<dbReference type="Proteomes" id="UP000006180">
    <property type="component" value="Chromosome"/>
</dbReference>
<evidence type="ECO:0000256" key="2">
    <source>
        <dbReference type="ARBA" id="ARBA00022908"/>
    </source>
</evidence>
<keyword evidence="3" id="KW-0238">DNA-binding</keyword>
<accession>I3XAG6</accession>
<evidence type="ECO:0000259" key="5">
    <source>
        <dbReference type="PROSITE" id="PS51898"/>
    </source>
</evidence>
<dbReference type="PROSITE" id="PS51898">
    <property type="entry name" value="TYR_RECOMBINASE"/>
    <property type="match status" value="1"/>
</dbReference>
<dbReference type="HOGENOM" id="CLU_027562_0_4_5"/>
<evidence type="ECO:0000313" key="6">
    <source>
        <dbReference type="EMBL" id="AFL52872.1"/>
    </source>
</evidence>
<dbReference type="AlphaFoldDB" id="I3XAG6"/>
<sequence length="403" mass="45107">MKLTAASIATLPPRKLPYPDSLLPGLALYVGAKRRTWQLRYRTGGGVQKTDKLGYFIPSAPEGSDSLGLADARAKAREILSRVEAGVPVAEEKVPHPKTGGETVEQSLDKYEKYRTRQGGKIKSLPKTMKALRSALADYASLPVANFTRRDLRKASEVIAERGSVHAASAFLRYSGPWLKWLVERELIETNFSRDVSKPAATKKRKRVLTDDEIRRVWAAAGSMEGIRRNAAKNYGRAVHLLMLTGQRLDEVISLKHGDILDGKWRLKDKDNKSGRDHLITFSKTALKIIGSGEADELVFPGVHEKISGFSRLKRDLDEASGTSNWRIHDLRRTLFTRLVEDLEFPEEIAHAICNHKQQGLSAVYNQATREKQKAKAWEAWDDRLRAILAAEKVVPLAKSKRA</sequence>
<dbReference type="InterPro" id="IPR013762">
    <property type="entry name" value="Integrase-like_cat_sf"/>
</dbReference>
<evidence type="ECO:0000256" key="4">
    <source>
        <dbReference type="ARBA" id="ARBA00023172"/>
    </source>
</evidence>
<dbReference type="InterPro" id="IPR002104">
    <property type="entry name" value="Integrase_catalytic"/>
</dbReference>
<name>I3XAG6_SINF2</name>